<dbReference type="AlphaFoldDB" id="A0A9X2E516"/>
<sequence>MTQYLQRSATAQRLGEFASAARQNYPSVFAGVRLDDAGRPVVTLTDGPTALAARAAAESAGFTIETIADPESTPKSVVSAGTTLVADGPPVVGGTPYFITTNGRRSNGGPCSTGFNGIDSEGNTVNITAGHCDMDRAATGTPDAAALVLDLAPPPGRPLGTVRRIGSFQKSMFGGRDYAIVRIVDPAAESRFQNNLVGVRGGPAIPIDGVADPVVGAPACKSGATTGFTCGTVRGVDESLTTNGNVLLHNMFWADILAVPGDSGGPVVTGTKALGIVSASTIGEIGPAQPVPVTIAQPIAIVLAENPGLRIRTE</sequence>
<protein>
    <submittedName>
        <fullName evidence="2">S1 family peptidase</fullName>
    </submittedName>
</protein>
<dbReference type="InterPro" id="IPR009003">
    <property type="entry name" value="Peptidase_S1_PA"/>
</dbReference>
<evidence type="ECO:0000259" key="1">
    <source>
        <dbReference type="Pfam" id="PF00089"/>
    </source>
</evidence>
<dbReference type="GO" id="GO:0006508">
    <property type="term" value="P:proteolysis"/>
    <property type="evidence" value="ECO:0007669"/>
    <property type="project" value="InterPro"/>
</dbReference>
<organism evidence="2 3">
    <name type="scientific">Nocardia pulmonis</name>
    <dbReference type="NCBI Taxonomy" id="2951408"/>
    <lineage>
        <taxon>Bacteria</taxon>
        <taxon>Bacillati</taxon>
        <taxon>Actinomycetota</taxon>
        <taxon>Actinomycetes</taxon>
        <taxon>Mycobacteriales</taxon>
        <taxon>Nocardiaceae</taxon>
        <taxon>Nocardia</taxon>
    </lineage>
</organism>
<feature type="domain" description="Peptidase S1" evidence="1">
    <location>
        <begin position="127"/>
        <end position="284"/>
    </location>
</feature>
<dbReference type="Pfam" id="PF00089">
    <property type="entry name" value="Trypsin"/>
    <property type="match status" value="1"/>
</dbReference>
<dbReference type="InterPro" id="IPR043504">
    <property type="entry name" value="Peptidase_S1_PA_chymotrypsin"/>
</dbReference>
<dbReference type="PROSITE" id="PS00134">
    <property type="entry name" value="TRYPSIN_HIS"/>
    <property type="match status" value="1"/>
</dbReference>
<dbReference type="EMBL" id="JAMRXG010000003">
    <property type="protein sequence ID" value="MCM6773751.1"/>
    <property type="molecule type" value="Genomic_DNA"/>
</dbReference>
<dbReference type="InterPro" id="IPR001254">
    <property type="entry name" value="Trypsin_dom"/>
</dbReference>
<dbReference type="Proteomes" id="UP001139157">
    <property type="component" value="Unassembled WGS sequence"/>
</dbReference>
<reference evidence="2" key="1">
    <citation type="submission" date="2022-06" db="EMBL/GenBank/DDBJ databases">
        <title>Novel species in genus nocardia.</title>
        <authorList>
            <person name="Li F."/>
        </authorList>
    </citation>
    <scope>NUCLEOTIDE SEQUENCE</scope>
    <source>
        <strain evidence="2">CDC141</strain>
    </source>
</reference>
<name>A0A9X2E516_9NOCA</name>
<comment type="caution">
    <text evidence="2">The sequence shown here is derived from an EMBL/GenBank/DDBJ whole genome shotgun (WGS) entry which is preliminary data.</text>
</comment>
<gene>
    <name evidence="2" type="ORF">NDR86_09740</name>
</gene>
<dbReference type="InterPro" id="IPR018114">
    <property type="entry name" value="TRYPSIN_HIS"/>
</dbReference>
<dbReference type="GO" id="GO:0004252">
    <property type="term" value="F:serine-type endopeptidase activity"/>
    <property type="evidence" value="ECO:0007669"/>
    <property type="project" value="InterPro"/>
</dbReference>
<dbReference type="CDD" id="cd21112">
    <property type="entry name" value="alphaLP-like"/>
    <property type="match status" value="1"/>
</dbReference>
<keyword evidence="3" id="KW-1185">Reference proteome</keyword>
<accession>A0A9X2E516</accession>
<evidence type="ECO:0000313" key="3">
    <source>
        <dbReference type="Proteomes" id="UP001139157"/>
    </source>
</evidence>
<dbReference type="Gene3D" id="2.40.10.10">
    <property type="entry name" value="Trypsin-like serine proteases"/>
    <property type="match status" value="2"/>
</dbReference>
<proteinExistence type="predicted"/>
<dbReference type="SUPFAM" id="SSF50494">
    <property type="entry name" value="Trypsin-like serine proteases"/>
    <property type="match status" value="1"/>
</dbReference>
<dbReference type="RefSeq" id="WP_251910804.1">
    <property type="nucleotide sequence ID" value="NZ_JAMRXG010000003.1"/>
</dbReference>
<evidence type="ECO:0000313" key="2">
    <source>
        <dbReference type="EMBL" id="MCM6773751.1"/>
    </source>
</evidence>